<evidence type="ECO:0000256" key="4">
    <source>
        <dbReference type="ARBA" id="ARBA00022840"/>
    </source>
</evidence>
<organism evidence="6 7">
    <name type="scientific">Candidatus Marsarchaeota G2 archaeon ECH_B_SAG-G16</name>
    <dbReference type="NCBI Taxonomy" id="1978167"/>
    <lineage>
        <taxon>Archaea</taxon>
        <taxon>Candidatus Marsarchaeota</taxon>
        <taxon>Candidatus Marsarchaeota group 2</taxon>
    </lineage>
</organism>
<dbReference type="Gene3D" id="3.90.1530.10">
    <property type="entry name" value="Conserved hypothetical protein from pyrococcus furiosus pfu- 392566-001, ParB domain"/>
    <property type="match status" value="1"/>
</dbReference>
<keyword evidence="2" id="KW-0547">Nucleotide-binding</keyword>
<keyword evidence="1" id="KW-0808">Transferase</keyword>
<comment type="caution">
    <text evidence="6">The sequence shown here is derived from an EMBL/GenBank/DDBJ whole genome shotgun (WGS) entry which is preliminary data.</text>
</comment>
<reference evidence="6 7" key="1">
    <citation type="submission" date="2017-04" db="EMBL/GenBank/DDBJ databases">
        <title>Novel microbial lineages endemic to geothermal iron-oxide mats fill important gaps in the evolutionary history of Archaea.</title>
        <authorList>
            <person name="Jay Z.J."/>
            <person name="Beam J.P."/>
            <person name="Dlakic M."/>
            <person name="Rusch D.B."/>
            <person name="Kozubal M.A."/>
            <person name="Inskeep W.P."/>
        </authorList>
    </citation>
    <scope>NUCLEOTIDE SEQUENCE [LARGE SCALE GENOMIC DNA]</scope>
    <source>
        <strain evidence="6">ECH_B_SAG-G16</strain>
    </source>
</reference>
<dbReference type="GO" id="GO:0005524">
    <property type="term" value="F:ATP binding"/>
    <property type="evidence" value="ECO:0007669"/>
    <property type="project" value="UniProtKB-KW"/>
</dbReference>
<keyword evidence="4" id="KW-0067">ATP-binding</keyword>
<dbReference type="EMBL" id="NEXO01000068">
    <property type="protein sequence ID" value="PSO04271.1"/>
    <property type="molecule type" value="Genomic_DNA"/>
</dbReference>
<gene>
    <name evidence="6" type="ORF">B9Q13_05140</name>
</gene>
<keyword evidence="3" id="KW-0418">Kinase</keyword>
<evidence type="ECO:0000256" key="1">
    <source>
        <dbReference type="ARBA" id="ARBA00022679"/>
    </source>
</evidence>
<evidence type="ECO:0000313" key="7">
    <source>
        <dbReference type="Proteomes" id="UP000241886"/>
    </source>
</evidence>
<dbReference type="SMART" id="SM00470">
    <property type="entry name" value="ParB"/>
    <property type="match status" value="1"/>
</dbReference>
<sequence length="267" mass="30506">MPLVYTLPTKSGKFSFKILPIKISSLRPHEETIPQETEKLIKGFQKNGVQKNPITVDESSLTILDGMHRFEVAKKIGLEFVLAMCVDYFFKGIEVKTWNRVFDCELKEALRIVEQNAEQVGKGDFLLKSKSFSIKFELSGDKVTQYRKFSKLVELFKQNFGEPRFATSTKSKKDEIVLVPPPITKIDVIQSAQQGKLFPPKSTRHVFPVRLLLAQIPIKLLANKKLDQESADDAVSAYFRSLDLVLVKGKSMLEGRRYDEENLLFFI</sequence>
<evidence type="ECO:0000256" key="3">
    <source>
        <dbReference type="ARBA" id="ARBA00022777"/>
    </source>
</evidence>
<dbReference type="SUPFAM" id="SSF110849">
    <property type="entry name" value="ParB/Sulfiredoxin"/>
    <property type="match status" value="1"/>
</dbReference>
<dbReference type="Proteomes" id="UP000241886">
    <property type="component" value="Unassembled WGS sequence"/>
</dbReference>
<dbReference type="InterPro" id="IPR036086">
    <property type="entry name" value="ParB/Sulfiredoxin_sf"/>
</dbReference>
<dbReference type="AlphaFoldDB" id="A0A2R6C063"/>
<name>A0A2R6C063_9ARCH</name>
<feature type="domain" description="ParB-like N-terminal" evidence="5">
    <location>
        <begin position="19"/>
        <end position="96"/>
    </location>
</feature>
<dbReference type="Gene3D" id="3.30.1760.10">
    <property type="entry name" value="Conserved hypothetical protein from pyrococcus furiosus pfu- 392566-001, domain 2"/>
    <property type="match status" value="1"/>
</dbReference>
<dbReference type="InterPro" id="IPR003115">
    <property type="entry name" value="ParB_N"/>
</dbReference>
<dbReference type="GO" id="GO:0016301">
    <property type="term" value="F:kinase activity"/>
    <property type="evidence" value="ECO:0007669"/>
    <property type="project" value="UniProtKB-KW"/>
</dbReference>
<evidence type="ECO:0000259" key="5">
    <source>
        <dbReference type="SMART" id="SM00470"/>
    </source>
</evidence>
<evidence type="ECO:0000313" key="6">
    <source>
        <dbReference type="EMBL" id="PSO04271.1"/>
    </source>
</evidence>
<evidence type="ECO:0000256" key="2">
    <source>
        <dbReference type="ARBA" id="ARBA00022741"/>
    </source>
</evidence>
<accession>A0A2R6C063</accession>
<dbReference type="InterPro" id="IPR023098">
    <property type="entry name" value="SerK/SbnI_C"/>
</dbReference>
<protein>
    <recommendedName>
        <fullName evidence="5">ParB-like N-terminal domain-containing protein</fullName>
    </recommendedName>
</protein>
<proteinExistence type="predicted"/>